<dbReference type="Gene3D" id="3.40.50.150">
    <property type="entry name" value="Vaccinia Virus protein VP39"/>
    <property type="match status" value="1"/>
</dbReference>
<keyword evidence="3" id="KW-1185">Reference proteome</keyword>
<protein>
    <recommendedName>
        <fullName evidence="4">Methyltransferase domain-containing protein</fullName>
    </recommendedName>
</protein>
<dbReference type="InterPro" id="IPR029063">
    <property type="entry name" value="SAM-dependent_MTases_sf"/>
</dbReference>
<comment type="caution">
    <text evidence="2">The sequence shown here is derived from an EMBL/GenBank/DDBJ whole genome shotgun (WGS) entry which is preliminary data.</text>
</comment>
<dbReference type="Proteomes" id="UP001396898">
    <property type="component" value="Unassembled WGS sequence"/>
</dbReference>
<name>A0ABR1RCB8_9PEZI</name>
<dbReference type="EMBL" id="JAQQWI010000016">
    <property type="protein sequence ID" value="KAK8008246.1"/>
    <property type="molecule type" value="Genomic_DNA"/>
</dbReference>
<comment type="similarity">
    <text evidence="1">Belongs to the methyltransferase superfamily. LaeA methyltransferase family.</text>
</comment>
<organism evidence="2 3">
    <name type="scientific">Apiospora marii</name>
    <dbReference type="NCBI Taxonomy" id="335849"/>
    <lineage>
        <taxon>Eukaryota</taxon>
        <taxon>Fungi</taxon>
        <taxon>Dikarya</taxon>
        <taxon>Ascomycota</taxon>
        <taxon>Pezizomycotina</taxon>
        <taxon>Sordariomycetes</taxon>
        <taxon>Xylariomycetidae</taxon>
        <taxon>Amphisphaeriales</taxon>
        <taxon>Apiosporaceae</taxon>
        <taxon>Apiospora</taxon>
    </lineage>
</organism>
<gene>
    <name evidence="2" type="ORF">PG991_010797</name>
</gene>
<dbReference type="PANTHER" id="PTHR43591">
    <property type="entry name" value="METHYLTRANSFERASE"/>
    <property type="match status" value="1"/>
</dbReference>
<evidence type="ECO:0000313" key="2">
    <source>
        <dbReference type="EMBL" id="KAK8008246.1"/>
    </source>
</evidence>
<dbReference type="PANTHER" id="PTHR43591:SF96">
    <property type="entry name" value="PUTATIVE-RELATED"/>
    <property type="match status" value="1"/>
</dbReference>
<accession>A0ABR1RCB8</accession>
<sequence>MAASSTDFKEYDQSQYWVAPARNFRSSARLHLQHFLVQNTLGYLLEPTIEKSVVSGTQPLKIADLACGNGVWLTELHSHLAKNDVTAVQLDGFDINPVNFPAASYLPASVTLKKLDILADTVPSELKGTYDVVHIRAFDSVIRNAEAIKPVLSAAMELLKPGGFFQWEEMRGDNWIVEAPSPDTQRVACSTISQVLKGALQAQGIEKEWIDVLDTHLDAFGFRGARLLVHEKRRQDWKAWTEDYLMVWEEIASLFPPKAAKPDAPMTREAWVELFAKAVKETELGVAVHQGRVVTAIGQKSL</sequence>
<proteinExistence type="inferred from homology"/>
<dbReference type="CDD" id="cd02440">
    <property type="entry name" value="AdoMet_MTases"/>
    <property type="match status" value="1"/>
</dbReference>
<reference evidence="2 3" key="1">
    <citation type="submission" date="2023-01" db="EMBL/GenBank/DDBJ databases">
        <title>Analysis of 21 Apiospora genomes using comparative genomics revels a genus with tremendous synthesis potential of carbohydrate active enzymes and secondary metabolites.</title>
        <authorList>
            <person name="Sorensen T."/>
        </authorList>
    </citation>
    <scope>NUCLEOTIDE SEQUENCE [LARGE SCALE GENOMIC DNA]</scope>
    <source>
        <strain evidence="2 3">CBS 20057</strain>
    </source>
</reference>
<evidence type="ECO:0000313" key="3">
    <source>
        <dbReference type="Proteomes" id="UP001396898"/>
    </source>
</evidence>
<evidence type="ECO:0000256" key="1">
    <source>
        <dbReference type="ARBA" id="ARBA00038158"/>
    </source>
</evidence>
<evidence type="ECO:0008006" key="4">
    <source>
        <dbReference type="Google" id="ProtNLM"/>
    </source>
</evidence>
<dbReference type="SUPFAM" id="SSF53335">
    <property type="entry name" value="S-adenosyl-L-methionine-dependent methyltransferases"/>
    <property type="match status" value="1"/>
</dbReference>